<sequence>MVWAIAQDIDRQVNSGYFEKHHAPQPNRLVINQKNGHAHALYFLAAGVCRTSAARLKPLRYLSALEGALCRQLDADPSFAGLVTKNPLHDSWETLVVHDHQYSLAELAELLDLKSAANEKAYRDAGLGRNVTLCLGTSPCGLVPFG</sequence>
<comment type="caution">
    <text evidence="1">The sequence shown here is derived from an EMBL/GenBank/DDBJ whole genome shotgun (WGS) entry which is preliminary data.</text>
</comment>
<protein>
    <submittedName>
        <fullName evidence="1">Uncharacterized protein</fullName>
    </submittedName>
</protein>
<gene>
    <name evidence="1" type="ORF">GL267_03575</name>
</gene>
<reference evidence="1" key="1">
    <citation type="submission" date="2019-11" db="EMBL/GenBank/DDBJ databases">
        <title>Acidithiobacillus ferrianus sp. nov.: a facultatively anaerobic and extremely acidophilic chemolithoautotroph.</title>
        <authorList>
            <person name="Norris P.R."/>
            <person name="Falagan C."/>
            <person name="Moya-Beltran A."/>
            <person name="Castro M."/>
            <person name="Quatrini R."/>
            <person name="Johnson D.B."/>
        </authorList>
    </citation>
    <scope>NUCLEOTIDE SEQUENCE [LARGE SCALE GENOMIC DNA]</scope>
    <source>
        <strain evidence="1">MG</strain>
    </source>
</reference>
<organism evidence="1">
    <name type="scientific">Acidithiobacillus ferrianus</name>
    <dbReference type="NCBI Taxonomy" id="2678518"/>
    <lineage>
        <taxon>Bacteria</taxon>
        <taxon>Pseudomonadati</taxon>
        <taxon>Pseudomonadota</taxon>
        <taxon>Acidithiobacillia</taxon>
        <taxon>Acidithiobacillales</taxon>
        <taxon>Acidithiobacillaceae</taxon>
        <taxon>Acidithiobacillus</taxon>
    </lineage>
</organism>
<dbReference type="EMBL" id="WNJL01000014">
    <property type="protein sequence ID" value="NDU41757.1"/>
    <property type="molecule type" value="Genomic_DNA"/>
</dbReference>
<name>A0A845U7M3_9PROT</name>
<dbReference type="InterPro" id="IPR004322">
    <property type="entry name" value="Plasmid_replicase_bac"/>
</dbReference>
<dbReference type="AlphaFoldDB" id="A0A845U7M3"/>
<dbReference type="Pfam" id="PF03090">
    <property type="entry name" value="Replicase"/>
    <property type="match status" value="1"/>
</dbReference>
<dbReference type="RefSeq" id="WP_163096612.1">
    <property type="nucleotide sequence ID" value="NZ_CP127523.1"/>
</dbReference>
<accession>A0A845U7M3</accession>
<proteinExistence type="predicted"/>
<evidence type="ECO:0000313" key="1">
    <source>
        <dbReference type="EMBL" id="NDU41757.1"/>
    </source>
</evidence>